<reference evidence="2 3" key="1">
    <citation type="submission" date="2024-04" db="EMBL/GenBank/DDBJ databases">
        <authorList>
            <person name="Waldvogel A.-M."/>
            <person name="Schoenle A."/>
        </authorList>
    </citation>
    <scope>NUCLEOTIDE SEQUENCE [LARGE SCALE GENOMIC DNA]</scope>
</reference>
<accession>A0AAV2KV05</accession>
<proteinExistence type="predicted"/>
<dbReference type="AlphaFoldDB" id="A0AAV2KV05"/>
<keyword evidence="1" id="KW-0812">Transmembrane</keyword>
<feature type="transmembrane region" description="Helical" evidence="1">
    <location>
        <begin position="12"/>
        <end position="34"/>
    </location>
</feature>
<name>A0AAV2KV05_KNICA</name>
<evidence type="ECO:0000256" key="1">
    <source>
        <dbReference type="SAM" id="Phobius"/>
    </source>
</evidence>
<evidence type="ECO:0000313" key="3">
    <source>
        <dbReference type="Proteomes" id="UP001497482"/>
    </source>
</evidence>
<dbReference type="EMBL" id="OZ035824">
    <property type="protein sequence ID" value="CAL1592866.1"/>
    <property type="molecule type" value="Genomic_DNA"/>
</dbReference>
<gene>
    <name evidence="2" type="ORF">KC01_LOCUS22057</name>
</gene>
<keyword evidence="1" id="KW-0472">Membrane</keyword>
<organism evidence="2 3">
    <name type="scientific">Knipowitschia caucasica</name>
    <name type="common">Caucasian dwarf goby</name>
    <name type="synonym">Pomatoschistus caucasicus</name>
    <dbReference type="NCBI Taxonomy" id="637954"/>
    <lineage>
        <taxon>Eukaryota</taxon>
        <taxon>Metazoa</taxon>
        <taxon>Chordata</taxon>
        <taxon>Craniata</taxon>
        <taxon>Vertebrata</taxon>
        <taxon>Euteleostomi</taxon>
        <taxon>Actinopterygii</taxon>
        <taxon>Neopterygii</taxon>
        <taxon>Teleostei</taxon>
        <taxon>Neoteleostei</taxon>
        <taxon>Acanthomorphata</taxon>
        <taxon>Gobiaria</taxon>
        <taxon>Gobiiformes</taxon>
        <taxon>Gobioidei</taxon>
        <taxon>Gobiidae</taxon>
        <taxon>Gobiinae</taxon>
        <taxon>Knipowitschia</taxon>
    </lineage>
</organism>
<evidence type="ECO:0000313" key="2">
    <source>
        <dbReference type="EMBL" id="CAL1592866.1"/>
    </source>
</evidence>
<protein>
    <submittedName>
        <fullName evidence="2">Uncharacterized protein</fullName>
    </submittedName>
</protein>
<dbReference type="Proteomes" id="UP001497482">
    <property type="component" value="Chromosome 2"/>
</dbReference>
<keyword evidence="3" id="KW-1185">Reference proteome</keyword>
<keyword evidence="1" id="KW-1133">Transmembrane helix</keyword>
<sequence>MPSPVINAMIESYALMVMVMGTFFVYFCGMVWAFCNPKLSGGEDGCIEVDLRDQPQTCAPHLSVVPPYSQTYINFWDDTDSLITTCSGFHHEELGINNITAVHDID</sequence>